<evidence type="ECO:0000313" key="4">
    <source>
        <dbReference type="Proteomes" id="UP001549036"/>
    </source>
</evidence>
<accession>A0ABV2HW54</accession>
<proteinExistence type="predicted"/>
<dbReference type="SMART" id="SM00318">
    <property type="entry name" value="SNc"/>
    <property type="match status" value="1"/>
</dbReference>
<dbReference type="Pfam" id="PF00565">
    <property type="entry name" value="SNase"/>
    <property type="match status" value="1"/>
</dbReference>
<protein>
    <submittedName>
        <fullName evidence="3">Endonuclease YncB(Thermonuclease family)</fullName>
    </submittedName>
</protein>
<evidence type="ECO:0000256" key="1">
    <source>
        <dbReference type="SAM" id="MobiDB-lite"/>
    </source>
</evidence>
<dbReference type="RefSeq" id="WP_354416075.1">
    <property type="nucleotide sequence ID" value="NZ_JBEPLM010000007.1"/>
</dbReference>
<evidence type="ECO:0000313" key="3">
    <source>
        <dbReference type="EMBL" id="MET3594624.1"/>
    </source>
</evidence>
<dbReference type="Gene3D" id="2.40.50.90">
    <property type="match status" value="1"/>
</dbReference>
<dbReference type="EMBL" id="JBEPLM010000007">
    <property type="protein sequence ID" value="MET3594624.1"/>
    <property type="molecule type" value="Genomic_DNA"/>
</dbReference>
<dbReference type="SUPFAM" id="SSF50199">
    <property type="entry name" value="Staphylococcal nuclease"/>
    <property type="match status" value="1"/>
</dbReference>
<keyword evidence="3" id="KW-0378">Hydrolase</keyword>
<organism evidence="3 4">
    <name type="scientific">Mesorhizobium shonense</name>
    <dbReference type="NCBI Taxonomy" id="1209948"/>
    <lineage>
        <taxon>Bacteria</taxon>
        <taxon>Pseudomonadati</taxon>
        <taxon>Pseudomonadota</taxon>
        <taxon>Alphaproteobacteria</taxon>
        <taxon>Hyphomicrobiales</taxon>
        <taxon>Phyllobacteriaceae</taxon>
        <taxon>Mesorhizobium</taxon>
    </lineage>
</organism>
<keyword evidence="4" id="KW-1185">Reference proteome</keyword>
<name>A0ABV2HW54_9HYPH</name>
<feature type="domain" description="TNase-like" evidence="2">
    <location>
        <begin position="28"/>
        <end position="163"/>
    </location>
</feature>
<feature type="region of interest" description="Disordered" evidence="1">
    <location>
        <begin position="195"/>
        <end position="214"/>
    </location>
</feature>
<keyword evidence="3" id="KW-0540">Nuclease</keyword>
<comment type="caution">
    <text evidence="3">The sequence shown here is derived from an EMBL/GenBank/DDBJ whole genome shotgun (WGS) entry which is preliminary data.</text>
</comment>
<dbReference type="InterPro" id="IPR035437">
    <property type="entry name" value="SNase_OB-fold_sf"/>
</dbReference>
<keyword evidence="3" id="KW-0255">Endonuclease</keyword>
<reference evidence="3 4" key="1">
    <citation type="submission" date="2024-06" db="EMBL/GenBank/DDBJ databases">
        <title>Genomic Encyclopedia of Type Strains, Phase IV (KMG-IV): sequencing the most valuable type-strain genomes for metagenomic binning, comparative biology and taxonomic classification.</title>
        <authorList>
            <person name="Goeker M."/>
        </authorList>
    </citation>
    <scope>NUCLEOTIDE SEQUENCE [LARGE SCALE GENOMIC DNA]</scope>
    <source>
        <strain evidence="3 4">DSM 29846</strain>
    </source>
</reference>
<evidence type="ECO:0000259" key="2">
    <source>
        <dbReference type="SMART" id="SM00318"/>
    </source>
</evidence>
<dbReference type="GO" id="GO:0004519">
    <property type="term" value="F:endonuclease activity"/>
    <property type="evidence" value="ECO:0007669"/>
    <property type="project" value="UniProtKB-KW"/>
</dbReference>
<sequence>MQLAIAAPCLAGATDAAGNKARPARVRAATIAGGAAVIDGHTLWFPREAVMVRLAGIDSCEPAQWSFDPTAYGSRSVLKPVPCGALAKAWLKRAVGRRQVVCTISTSAAGAAALTGLCAAAGQDLALLMLQSGWARVTASDWRPGYLAAQASARAARYGMWATYVLDPDEWRGKAVDKTLARLPVADLNLLAERESEASPPFDDARKLPARTDR</sequence>
<gene>
    <name evidence="3" type="ORF">ABID26_004032</name>
</gene>
<dbReference type="Proteomes" id="UP001549036">
    <property type="component" value="Unassembled WGS sequence"/>
</dbReference>
<dbReference type="InterPro" id="IPR016071">
    <property type="entry name" value="Staphylococal_nuclease_OB-fold"/>
</dbReference>